<reference evidence="4" key="1">
    <citation type="submission" date="2018-11" db="EMBL/GenBank/DDBJ databases">
        <authorList>
            <person name="Alioto T."/>
            <person name="Alioto T."/>
        </authorList>
    </citation>
    <scope>NUCLEOTIDE SEQUENCE</scope>
</reference>
<evidence type="ECO:0000259" key="3">
    <source>
        <dbReference type="PROSITE" id="PS51212"/>
    </source>
</evidence>
<gene>
    <name evidence="4" type="ORF">MGAL_10B011240</name>
</gene>
<dbReference type="InterPro" id="IPR002889">
    <property type="entry name" value="WSC_carb-bd"/>
</dbReference>
<keyword evidence="2" id="KW-0812">Transmembrane</keyword>
<dbReference type="Pfam" id="PF01822">
    <property type="entry name" value="WSC"/>
    <property type="match status" value="1"/>
</dbReference>
<evidence type="ECO:0000256" key="1">
    <source>
        <dbReference type="SAM" id="MobiDB-lite"/>
    </source>
</evidence>
<dbReference type="Proteomes" id="UP000596742">
    <property type="component" value="Unassembled WGS sequence"/>
</dbReference>
<sequence length="259" mass="29359">MDDERKDLNYIYFGCYDDYIEKLLGFRDTRTDWEDNIPPFVCMTNCHLMHRSNFFGITRGDRCICGPIFNKQNHIYHKYFFELYKENNTECDINCFGNRGEKCGGNSTISMYRILEETSSSVPTSSPTTAYAQEITSDNSNTSSSIKDGRTTEHGIAISIIAGVSVGVALLLILLLLLVLALIRHRSKINVSRTLQSSHNTDESVRYDNVPQSIQGSYSPYATLTVQNDCPTYDDLIPKEDTYENTETVATSTERNSQK</sequence>
<keyword evidence="2" id="KW-1133">Transmembrane helix</keyword>
<accession>A0A8B6EP78</accession>
<protein>
    <recommendedName>
        <fullName evidence="3">WSC domain-containing protein</fullName>
    </recommendedName>
</protein>
<dbReference type="AlphaFoldDB" id="A0A8B6EP78"/>
<feature type="transmembrane region" description="Helical" evidence="2">
    <location>
        <begin position="156"/>
        <end position="183"/>
    </location>
</feature>
<dbReference type="PROSITE" id="PS51212">
    <property type="entry name" value="WSC"/>
    <property type="match status" value="1"/>
</dbReference>
<proteinExistence type="predicted"/>
<keyword evidence="5" id="KW-1185">Reference proteome</keyword>
<evidence type="ECO:0000256" key="2">
    <source>
        <dbReference type="SAM" id="Phobius"/>
    </source>
</evidence>
<evidence type="ECO:0000313" key="4">
    <source>
        <dbReference type="EMBL" id="VDI37813.1"/>
    </source>
</evidence>
<organism evidence="4 5">
    <name type="scientific">Mytilus galloprovincialis</name>
    <name type="common">Mediterranean mussel</name>
    <dbReference type="NCBI Taxonomy" id="29158"/>
    <lineage>
        <taxon>Eukaryota</taxon>
        <taxon>Metazoa</taxon>
        <taxon>Spiralia</taxon>
        <taxon>Lophotrochozoa</taxon>
        <taxon>Mollusca</taxon>
        <taxon>Bivalvia</taxon>
        <taxon>Autobranchia</taxon>
        <taxon>Pteriomorphia</taxon>
        <taxon>Mytilida</taxon>
        <taxon>Mytiloidea</taxon>
        <taxon>Mytilidae</taxon>
        <taxon>Mytilinae</taxon>
        <taxon>Mytilus</taxon>
    </lineage>
</organism>
<keyword evidence="2" id="KW-0472">Membrane</keyword>
<feature type="compositionally biased region" description="Polar residues" evidence="1">
    <location>
        <begin position="245"/>
        <end position="259"/>
    </location>
</feature>
<dbReference type="EMBL" id="UYJE01005496">
    <property type="protein sequence ID" value="VDI37813.1"/>
    <property type="molecule type" value="Genomic_DNA"/>
</dbReference>
<name>A0A8B6EP78_MYTGA</name>
<feature type="domain" description="WSC" evidence="3">
    <location>
        <begin position="9"/>
        <end position="115"/>
    </location>
</feature>
<feature type="region of interest" description="Disordered" evidence="1">
    <location>
        <begin position="236"/>
        <end position="259"/>
    </location>
</feature>
<evidence type="ECO:0000313" key="5">
    <source>
        <dbReference type="Proteomes" id="UP000596742"/>
    </source>
</evidence>
<dbReference type="OrthoDB" id="6120066at2759"/>
<comment type="caution">
    <text evidence="4">The sequence shown here is derived from an EMBL/GenBank/DDBJ whole genome shotgun (WGS) entry which is preliminary data.</text>
</comment>